<evidence type="ECO:0000313" key="2">
    <source>
        <dbReference type="Proteomes" id="UP000265703"/>
    </source>
</evidence>
<organism evidence="1 2">
    <name type="scientific">Glomus cerebriforme</name>
    <dbReference type="NCBI Taxonomy" id="658196"/>
    <lineage>
        <taxon>Eukaryota</taxon>
        <taxon>Fungi</taxon>
        <taxon>Fungi incertae sedis</taxon>
        <taxon>Mucoromycota</taxon>
        <taxon>Glomeromycotina</taxon>
        <taxon>Glomeromycetes</taxon>
        <taxon>Glomerales</taxon>
        <taxon>Glomeraceae</taxon>
        <taxon>Glomus</taxon>
    </lineage>
</organism>
<comment type="caution">
    <text evidence="1">The sequence shown here is derived from an EMBL/GenBank/DDBJ whole genome shotgun (WGS) entry which is preliminary data.</text>
</comment>
<protein>
    <submittedName>
        <fullName evidence="1">Uncharacterized protein</fullName>
    </submittedName>
</protein>
<dbReference type="EMBL" id="QKYT01000388">
    <property type="protein sequence ID" value="RIA86045.1"/>
    <property type="molecule type" value="Genomic_DNA"/>
</dbReference>
<accession>A0A397SPT1</accession>
<evidence type="ECO:0000313" key="1">
    <source>
        <dbReference type="EMBL" id="RIA86045.1"/>
    </source>
</evidence>
<gene>
    <name evidence="1" type="ORF">C1645_829904</name>
</gene>
<sequence length="162" mass="19008">MSTYPISNVIIFNQNTGYYKITDILLYILPDFVNIHIINPNNPIINLCIFGTENYELLQRMIISITNELNNLKFIAIVLDFNAPNSKHFCPWCLCTKENIRNKHNVYVIEKNMDQIKPAFFDNNLSVKLPPGYIKLPLLQMISLNHYVPDELHIMLRIWDQL</sequence>
<reference evidence="1 2" key="1">
    <citation type="submission" date="2018-06" db="EMBL/GenBank/DDBJ databases">
        <title>Comparative genomics reveals the genomic features of Rhizophagus irregularis, R. cerebriforme, R. diaphanum and Gigaspora rosea, and their symbiotic lifestyle signature.</title>
        <authorList>
            <person name="Morin E."/>
            <person name="San Clemente H."/>
            <person name="Chen E.C.H."/>
            <person name="De La Providencia I."/>
            <person name="Hainaut M."/>
            <person name="Kuo A."/>
            <person name="Kohler A."/>
            <person name="Murat C."/>
            <person name="Tang N."/>
            <person name="Roy S."/>
            <person name="Loubradou J."/>
            <person name="Henrissat B."/>
            <person name="Grigoriev I.V."/>
            <person name="Corradi N."/>
            <person name="Roux C."/>
            <person name="Martin F.M."/>
        </authorList>
    </citation>
    <scope>NUCLEOTIDE SEQUENCE [LARGE SCALE GENOMIC DNA]</scope>
    <source>
        <strain evidence="1 2">DAOM 227022</strain>
    </source>
</reference>
<dbReference type="Proteomes" id="UP000265703">
    <property type="component" value="Unassembled WGS sequence"/>
</dbReference>
<keyword evidence="2" id="KW-1185">Reference proteome</keyword>
<name>A0A397SPT1_9GLOM</name>
<dbReference type="OrthoDB" id="2433196at2759"/>
<dbReference type="AlphaFoldDB" id="A0A397SPT1"/>
<proteinExistence type="predicted"/>